<dbReference type="Proteomes" id="UP000621455">
    <property type="component" value="Unassembled WGS sequence"/>
</dbReference>
<dbReference type="EMBL" id="WHJG01000224">
    <property type="protein sequence ID" value="NHZ84242.1"/>
    <property type="molecule type" value="Genomic_DNA"/>
</dbReference>
<keyword evidence="2" id="KW-1185">Reference proteome</keyword>
<evidence type="ECO:0000313" key="2">
    <source>
        <dbReference type="Proteomes" id="UP000621455"/>
    </source>
</evidence>
<sequence>AKLFKIAVQVRQYKNKIVLHLPSACPVKHLLHTLAERLYLTIPARTINST</sequence>
<name>A0ABX0NKT2_9BURK</name>
<evidence type="ECO:0000313" key="1">
    <source>
        <dbReference type="EMBL" id="NHZ84242.1"/>
    </source>
</evidence>
<proteinExistence type="predicted"/>
<protein>
    <submittedName>
        <fullName evidence="1">IS1380 family transposase</fullName>
    </submittedName>
</protein>
<gene>
    <name evidence="1" type="ORF">F2P44_34175</name>
</gene>
<comment type="caution">
    <text evidence="1">The sequence shown here is derived from an EMBL/GenBank/DDBJ whole genome shotgun (WGS) entry which is preliminary data.</text>
</comment>
<feature type="non-terminal residue" evidence="1">
    <location>
        <position position="1"/>
    </location>
</feature>
<organism evidence="1 2">
    <name type="scientific">Massilia frigida</name>
    <dbReference type="NCBI Taxonomy" id="2609281"/>
    <lineage>
        <taxon>Bacteria</taxon>
        <taxon>Pseudomonadati</taxon>
        <taxon>Pseudomonadota</taxon>
        <taxon>Betaproteobacteria</taxon>
        <taxon>Burkholderiales</taxon>
        <taxon>Oxalobacteraceae</taxon>
        <taxon>Telluria group</taxon>
        <taxon>Massilia</taxon>
    </lineage>
</organism>
<accession>A0ABX0NKT2</accession>
<reference evidence="1 2" key="1">
    <citation type="submission" date="2019-10" db="EMBL/GenBank/DDBJ databases">
        <title>Taxonomy of Antarctic Massilia spp.: description of Massilia rubra sp. nov., Massilia aquatica sp. nov., Massilia mucilaginosa sp. nov., Massilia frigida sp. nov. isolated from streams, lakes and regoliths.</title>
        <authorList>
            <person name="Holochova P."/>
            <person name="Sedlacek I."/>
            <person name="Kralova S."/>
            <person name="Maslanova I."/>
            <person name="Busse H.-J."/>
            <person name="Stankova E."/>
            <person name="Vrbovska V."/>
            <person name="Kovarovic V."/>
            <person name="Bartak M."/>
            <person name="Svec P."/>
            <person name="Pantucek R."/>
        </authorList>
    </citation>
    <scope>NUCLEOTIDE SEQUENCE [LARGE SCALE GENOMIC DNA]</scope>
    <source>
        <strain evidence="1 2">CCM 8695</strain>
    </source>
</reference>